<dbReference type="AlphaFoldDB" id="A0AAV5TBI3"/>
<comment type="caution">
    <text evidence="1">The sequence shown here is derived from an EMBL/GenBank/DDBJ whole genome shotgun (WGS) entry which is preliminary data.</text>
</comment>
<gene>
    <name evidence="1" type="ORF">PENTCL1PPCAC_15086</name>
</gene>
<accession>A0AAV5TBI3</accession>
<evidence type="ECO:0000313" key="2">
    <source>
        <dbReference type="Proteomes" id="UP001432027"/>
    </source>
</evidence>
<name>A0AAV5TBI3_9BILA</name>
<proteinExistence type="predicted"/>
<feature type="non-terminal residue" evidence="1">
    <location>
        <position position="1"/>
    </location>
</feature>
<keyword evidence="2" id="KW-1185">Reference proteome</keyword>
<evidence type="ECO:0000313" key="1">
    <source>
        <dbReference type="EMBL" id="GMS92911.1"/>
    </source>
</evidence>
<sequence>IIPHTTDVDFCIRSEEYSRETKITRSLIEKKSFTAKILKPLMHKKSPYHLFRIYGLPDDSYELAVTVKKVSPRERQNSAQAIC</sequence>
<dbReference type="EMBL" id="BTSX01000004">
    <property type="protein sequence ID" value="GMS92911.1"/>
    <property type="molecule type" value="Genomic_DNA"/>
</dbReference>
<organism evidence="1 2">
    <name type="scientific">Pristionchus entomophagus</name>
    <dbReference type="NCBI Taxonomy" id="358040"/>
    <lineage>
        <taxon>Eukaryota</taxon>
        <taxon>Metazoa</taxon>
        <taxon>Ecdysozoa</taxon>
        <taxon>Nematoda</taxon>
        <taxon>Chromadorea</taxon>
        <taxon>Rhabditida</taxon>
        <taxon>Rhabditina</taxon>
        <taxon>Diplogasteromorpha</taxon>
        <taxon>Diplogasteroidea</taxon>
        <taxon>Neodiplogasteridae</taxon>
        <taxon>Pristionchus</taxon>
    </lineage>
</organism>
<reference evidence="1" key="1">
    <citation type="submission" date="2023-10" db="EMBL/GenBank/DDBJ databases">
        <title>Genome assembly of Pristionchus species.</title>
        <authorList>
            <person name="Yoshida K."/>
            <person name="Sommer R.J."/>
        </authorList>
    </citation>
    <scope>NUCLEOTIDE SEQUENCE</scope>
    <source>
        <strain evidence="1">RS0144</strain>
    </source>
</reference>
<dbReference type="Proteomes" id="UP001432027">
    <property type="component" value="Unassembled WGS sequence"/>
</dbReference>
<protein>
    <submittedName>
        <fullName evidence="1">Uncharacterized protein</fullName>
    </submittedName>
</protein>